<evidence type="ECO:0000256" key="1">
    <source>
        <dbReference type="SAM" id="MobiDB-lite"/>
    </source>
</evidence>
<feature type="region of interest" description="Disordered" evidence="1">
    <location>
        <begin position="236"/>
        <end position="255"/>
    </location>
</feature>
<evidence type="ECO:0000313" key="3">
    <source>
        <dbReference type="EMBL" id="UWZ34778.1"/>
    </source>
</evidence>
<name>A0ABY5YYG4_9ACTN</name>
<dbReference type="NCBIfam" id="TIGR01444">
    <property type="entry name" value="fkbM_fam"/>
    <property type="match status" value="1"/>
</dbReference>
<keyword evidence="4" id="KW-1185">Reference proteome</keyword>
<dbReference type="InterPro" id="IPR052514">
    <property type="entry name" value="SAM-dependent_MTase"/>
</dbReference>
<feature type="domain" description="Methyltransferase FkbM" evidence="2">
    <location>
        <begin position="41"/>
        <end position="202"/>
    </location>
</feature>
<accession>A0ABY5YYG4</accession>
<reference evidence="3" key="1">
    <citation type="submission" date="2021-04" db="EMBL/GenBank/DDBJ databases">
        <title>Biosynthetic gene clusters of Dactylosporangioum roseum.</title>
        <authorList>
            <person name="Hartkoorn R.C."/>
            <person name="Beaudoing E."/>
            <person name="Hot D."/>
            <person name="Moureu S."/>
        </authorList>
    </citation>
    <scope>NUCLEOTIDE SEQUENCE</scope>
    <source>
        <strain evidence="3">NRRL B-16295</strain>
    </source>
</reference>
<proteinExistence type="predicted"/>
<protein>
    <submittedName>
        <fullName evidence="3">FkbM family methyltransferase</fullName>
    </submittedName>
</protein>
<dbReference type="SUPFAM" id="SSF53335">
    <property type="entry name" value="S-adenosyl-L-methionine-dependent methyltransferases"/>
    <property type="match status" value="1"/>
</dbReference>
<keyword evidence="3" id="KW-0489">Methyltransferase</keyword>
<dbReference type="Proteomes" id="UP001058271">
    <property type="component" value="Chromosome"/>
</dbReference>
<dbReference type="GO" id="GO:0008168">
    <property type="term" value="F:methyltransferase activity"/>
    <property type="evidence" value="ECO:0007669"/>
    <property type="project" value="UniProtKB-KW"/>
</dbReference>
<dbReference type="GO" id="GO:0032259">
    <property type="term" value="P:methylation"/>
    <property type="evidence" value="ECO:0007669"/>
    <property type="project" value="UniProtKB-KW"/>
</dbReference>
<dbReference type="InterPro" id="IPR029063">
    <property type="entry name" value="SAM-dependent_MTases_sf"/>
</dbReference>
<evidence type="ECO:0000259" key="2">
    <source>
        <dbReference type="Pfam" id="PF05050"/>
    </source>
</evidence>
<keyword evidence="3" id="KW-0808">Transferase</keyword>
<dbReference type="Gene3D" id="3.40.50.150">
    <property type="entry name" value="Vaccinia Virus protein VP39"/>
    <property type="match status" value="1"/>
</dbReference>
<dbReference type="Pfam" id="PF05050">
    <property type="entry name" value="Methyltransf_21"/>
    <property type="match status" value="1"/>
</dbReference>
<evidence type="ECO:0000313" key="4">
    <source>
        <dbReference type="Proteomes" id="UP001058271"/>
    </source>
</evidence>
<dbReference type="InterPro" id="IPR006342">
    <property type="entry name" value="FkbM_mtfrase"/>
</dbReference>
<gene>
    <name evidence="3" type="ORF">Drose_26755</name>
</gene>
<sequence>MGVTGVNQPQAIDPAQLNDEYDRLTVQIIERVCTATAASIDIGAGVGEITRHLVRVAPEGRHFAVEPLPALADELAGTLPSVTLIRAAAAETTGPHSFVHVVSNQGYSGLYRRPYDRPDETLRQITVDTVRLDEVIPSDVDIDLVKVDVEGGEVVALRGALRTLRRSLPVIVFEHGGDRVMSEYGTTTDDLWSLLVGELGYQVFTLPAWLAGRPAMDRAAFATALERDWYFVAAERPTPVRTSDPASSPPPEQRG</sequence>
<dbReference type="PANTHER" id="PTHR34203">
    <property type="entry name" value="METHYLTRANSFERASE, FKBM FAMILY PROTEIN"/>
    <property type="match status" value="1"/>
</dbReference>
<dbReference type="EMBL" id="CP073721">
    <property type="protein sequence ID" value="UWZ34778.1"/>
    <property type="molecule type" value="Genomic_DNA"/>
</dbReference>
<dbReference type="PANTHER" id="PTHR34203:SF15">
    <property type="entry name" value="SLL1173 PROTEIN"/>
    <property type="match status" value="1"/>
</dbReference>
<organism evidence="3 4">
    <name type="scientific">Dactylosporangium roseum</name>
    <dbReference type="NCBI Taxonomy" id="47989"/>
    <lineage>
        <taxon>Bacteria</taxon>
        <taxon>Bacillati</taxon>
        <taxon>Actinomycetota</taxon>
        <taxon>Actinomycetes</taxon>
        <taxon>Micromonosporales</taxon>
        <taxon>Micromonosporaceae</taxon>
        <taxon>Dactylosporangium</taxon>
    </lineage>
</organism>